<reference evidence="1" key="1">
    <citation type="journal article" date="2019" name="bioRxiv">
        <title>The Genome of the Zebra Mussel, Dreissena polymorpha: A Resource for Invasive Species Research.</title>
        <authorList>
            <person name="McCartney M.A."/>
            <person name="Auch B."/>
            <person name="Kono T."/>
            <person name="Mallez S."/>
            <person name="Zhang Y."/>
            <person name="Obille A."/>
            <person name="Becker A."/>
            <person name="Abrahante J.E."/>
            <person name="Garbe J."/>
            <person name="Badalamenti J.P."/>
            <person name="Herman A."/>
            <person name="Mangelson H."/>
            <person name="Liachko I."/>
            <person name="Sullivan S."/>
            <person name="Sone E.D."/>
            <person name="Koren S."/>
            <person name="Silverstein K.A.T."/>
            <person name="Beckman K.B."/>
            <person name="Gohl D.M."/>
        </authorList>
    </citation>
    <scope>NUCLEOTIDE SEQUENCE</scope>
    <source>
        <strain evidence="1">Duluth1</strain>
        <tissue evidence="1">Whole animal</tissue>
    </source>
</reference>
<protein>
    <submittedName>
        <fullName evidence="1">Uncharacterized protein</fullName>
    </submittedName>
</protein>
<proteinExistence type="predicted"/>
<gene>
    <name evidence="1" type="ORF">DPMN_123439</name>
</gene>
<sequence>MGGWVGGWMVGWVGGWVGGSLGGWVDELWVGGWVFGWVGGWVSGWVGGWVDRSTRTSDPLESWSKNQLDRSAILPNLKNDSTVGIEHVTSRSRGGHHIYYATATSGTLFVIIKCQQKHDEVITYLALVSGQGLREEKTEETVSRDRNAIQKGTLGVRLTKSKGMFFPE</sequence>
<keyword evidence="2" id="KW-1185">Reference proteome</keyword>
<evidence type="ECO:0000313" key="1">
    <source>
        <dbReference type="EMBL" id="KAH3821672.1"/>
    </source>
</evidence>
<dbReference type="AlphaFoldDB" id="A0A9D4GXG5"/>
<accession>A0A9D4GXG5</accession>
<organism evidence="1 2">
    <name type="scientific">Dreissena polymorpha</name>
    <name type="common">Zebra mussel</name>
    <name type="synonym">Mytilus polymorpha</name>
    <dbReference type="NCBI Taxonomy" id="45954"/>
    <lineage>
        <taxon>Eukaryota</taxon>
        <taxon>Metazoa</taxon>
        <taxon>Spiralia</taxon>
        <taxon>Lophotrochozoa</taxon>
        <taxon>Mollusca</taxon>
        <taxon>Bivalvia</taxon>
        <taxon>Autobranchia</taxon>
        <taxon>Heteroconchia</taxon>
        <taxon>Euheterodonta</taxon>
        <taxon>Imparidentia</taxon>
        <taxon>Neoheterodontei</taxon>
        <taxon>Myida</taxon>
        <taxon>Dreissenoidea</taxon>
        <taxon>Dreissenidae</taxon>
        <taxon>Dreissena</taxon>
    </lineage>
</organism>
<name>A0A9D4GXG5_DREPO</name>
<dbReference type="EMBL" id="JAIWYP010000005">
    <property type="protein sequence ID" value="KAH3821672.1"/>
    <property type="molecule type" value="Genomic_DNA"/>
</dbReference>
<evidence type="ECO:0000313" key="2">
    <source>
        <dbReference type="Proteomes" id="UP000828390"/>
    </source>
</evidence>
<comment type="caution">
    <text evidence="1">The sequence shown here is derived from an EMBL/GenBank/DDBJ whole genome shotgun (WGS) entry which is preliminary data.</text>
</comment>
<reference evidence="1" key="2">
    <citation type="submission" date="2020-11" db="EMBL/GenBank/DDBJ databases">
        <authorList>
            <person name="McCartney M.A."/>
            <person name="Auch B."/>
            <person name="Kono T."/>
            <person name="Mallez S."/>
            <person name="Becker A."/>
            <person name="Gohl D.M."/>
            <person name="Silverstein K.A.T."/>
            <person name="Koren S."/>
            <person name="Bechman K.B."/>
            <person name="Herman A."/>
            <person name="Abrahante J.E."/>
            <person name="Garbe J."/>
        </authorList>
    </citation>
    <scope>NUCLEOTIDE SEQUENCE</scope>
    <source>
        <strain evidence="1">Duluth1</strain>
        <tissue evidence="1">Whole animal</tissue>
    </source>
</reference>
<dbReference type="Proteomes" id="UP000828390">
    <property type="component" value="Unassembled WGS sequence"/>
</dbReference>